<reference evidence="1" key="1">
    <citation type="submission" date="2019-02" db="EMBL/GenBank/DDBJ databases">
        <authorList>
            <person name="Gruber-Vodicka R. H."/>
            <person name="Seah K. B. B."/>
        </authorList>
    </citation>
    <scope>NUCLEOTIDE SEQUENCE</scope>
    <source>
        <strain evidence="1">BECK_BZ131</strain>
    </source>
</reference>
<gene>
    <name evidence="1" type="ORF">BECKFW1821C_GA0114237_101323</name>
</gene>
<accession>A0A450TK45</accession>
<organism evidence="1">
    <name type="scientific">Candidatus Kentrum sp. FW</name>
    <dbReference type="NCBI Taxonomy" id="2126338"/>
    <lineage>
        <taxon>Bacteria</taxon>
        <taxon>Pseudomonadati</taxon>
        <taxon>Pseudomonadota</taxon>
        <taxon>Gammaproteobacteria</taxon>
        <taxon>Candidatus Kentrum</taxon>
    </lineage>
</organism>
<dbReference type="AlphaFoldDB" id="A0A450TK45"/>
<evidence type="ECO:0000313" key="1">
    <source>
        <dbReference type="EMBL" id="VFJ67946.1"/>
    </source>
</evidence>
<proteinExistence type="predicted"/>
<name>A0A450TK45_9GAMM</name>
<protein>
    <submittedName>
        <fullName evidence="1">Uncharacterized protein</fullName>
    </submittedName>
</protein>
<dbReference type="EMBL" id="CAADFE010000013">
    <property type="protein sequence ID" value="VFJ67946.1"/>
    <property type="molecule type" value="Genomic_DNA"/>
</dbReference>
<sequence>MLFNGQIIDDGWLDQVFRHGDNPVILACANKTNPDRLNAHTLVSRGRRSLKRKIGKAFSREGIRGQCDVIGHNVTKLLGAGSLRDLIAPFGDCEIVYDPTASFGRARTVVRCADALRRQLATQLHGVYLDPWRRTLFVVLDPTEYKRGGDVTKERLAETERLIGQTVSEEMKWQDRGFRLDIRIGFDLPHQKVLPVDVATAARGRARISLFTRLRARSTTTMLAAVLGTSAAAAVADGLPAVSAPNAKLAIAGGGGDSGGKVVGDGSVTFPIGERYGAQIDAMLGEEGSNTVWGVAGQGFWRRPEQGLIGVFGGHAKLDDEEVNRVGATGEIYKDQFTYGGYGGYQFGDADDDAFLGANVRWYNTDNFYVSVGGEITPDLSSSVGGVEAEYMPAFSALPGLSLFANASRGEEEFASAMVGMRYYFGPKKSLIRRHREDDPPSFFGSIGGAGSIGMSQAANVSQNIKETQAAYGG</sequence>